<evidence type="ECO:0000256" key="3">
    <source>
        <dbReference type="ARBA" id="ARBA00022692"/>
    </source>
</evidence>
<evidence type="ECO:0000256" key="5">
    <source>
        <dbReference type="ARBA" id="ARBA00023136"/>
    </source>
</evidence>
<keyword evidence="4 7" id="KW-1133">Transmembrane helix</keyword>
<comment type="similarity">
    <text evidence="6">Belongs to the major facilitator superfamily. Phosphate:H(+) symporter (TC 2.A.1.9) family.</text>
</comment>
<name>A0ABC8S7M0_9AQUA</name>
<keyword evidence="9" id="KW-1185">Reference proteome</keyword>
<comment type="subcellular location">
    <subcellularLocation>
        <location evidence="1">Membrane</location>
    </subcellularLocation>
</comment>
<evidence type="ECO:0000313" key="8">
    <source>
        <dbReference type="EMBL" id="CAK9153201.1"/>
    </source>
</evidence>
<evidence type="ECO:0000256" key="6">
    <source>
        <dbReference type="ARBA" id="ARBA00044504"/>
    </source>
</evidence>
<evidence type="ECO:0000256" key="7">
    <source>
        <dbReference type="SAM" id="Phobius"/>
    </source>
</evidence>
<gene>
    <name evidence="8" type="ORF">ILEXP_LOCUS21445</name>
</gene>
<accession>A0ABC8S7M0</accession>
<keyword evidence="2" id="KW-0813">Transport</keyword>
<keyword evidence="5 7" id="KW-0472">Membrane</keyword>
<evidence type="ECO:0000256" key="2">
    <source>
        <dbReference type="ARBA" id="ARBA00022448"/>
    </source>
</evidence>
<dbReference type="Proteomes" id="UP001642360">
    <property type="component" value="Unassembled WGS sequence"/>
</dbReference>
<reference evidence="8 9" key="1">
    <citation type="submission" date="2024-02" db="EMBL/GenBank/DDBJ databases">
        <authorList>
            <person name="Vignale AGUSTIN F."/>
            <person name="Sosa J E."/>
            <person name="Modenutti C."/>
        </authorList>
    </citation>
    <scope>NUCLEOTIDE SEQUENCE [LARGE SCALE GENOMIC DNA]</scope>
</reference>
<dbReference type="AlphaFoldDB" id="A0ABC8S7M0"/>
<evidence type="ECO:0000313" key="9">
    <source>
        <dbReference type="Proteomes" id="UP001642360"/>
    </source>
</evidence>
<feature type="transmembrane region" description="Helical" evidence="7">
    <location>
        <begin position="6"/>
        <end position="28"/>
    </location>
</feature>
<dbReference type="InterPro" id="IPR050814">
    <property type="entry name" value="Myo-inositol_Transporter"/>
</dbReference>
<keyword evidence="3 7" id="KW-0812">Transmembrane</keyword>
<proteinExistence type="inferred from homology"/>
<dbReference type="EMBL" id="CAUOFW020002361">
    <property type="protein sequence ID" value="CAK9153201.1"/>
    <property type="molecule type" value="Genomic_DNA"/>
</dbReference>
<protein>
    <submittedName>
        <fullName evidence="8">Uncharacterized protein</fullName>
    </submittedName>
</protein>
<dbReference type="Pfam" id="PF00083">
    <property type="entry name" value="Sugar_tr"/>
    <property type="match status" value="1"/>
</dbReference>
<evidence type="ECO:0000256" key="4">
    <source>
        <dbReference type="ARBA" id="ARBA00022989"/>
    </source>
</evidence>
<dbReference type="PANTHER" id="PTHR48020:SF12">
    <property type="entry name" value="PROTON MYO-INOSITOL COTRANSPORTER"/>
    <property type="match status" value="1"/>
</dbReference>
<evidence type="ECO:0000256" key="1">
    <source>
        <dbReference type="ARBA" id="ARBA00004370"/>
    </source>
</evidence>
<dbReference type="Gene3D" id="1.20.1250.20">
    <property type="entry name" value="MFS general substrate transporter like domains"/>
    <property type="match status" value="1"/>
</dbReference>
<dbReference type="PANTHER" id="PTHR48020">
    <property type="entry name" value="PROTON MYO-INOSITOL COTRANSPORTER"/>
    <property type="match status" value="1"/>
</dbReference>
<dbReference type="InterPro" id="IPR036259">
    <property type="entry name" value="MFS_trans_sf"/>
</dbReference>
<dbReference type="GO" id="GO:0016020">
    <property type="term" value="C:membrane"/>
    <property type="evidence" value="ECO:0007669"/>
    <property type="project" value="UniProtKB-SubCell"/>
</dbReference>
<organism evidence="8 9">
    <name type="scientific">Ilex paraguariensis</name>
    <name type="common">yerba mate</name>
    <dbReference type="NCBI Taxonomy" id="185542"/>
    <lineage>
        <taxon>Eukaryota</taxon>
        <taxon>Viridiplantae</taxon>
        <taxon>Streptophyta</taxon>
        <taxon>Embryophyta</taxon>
        <taxon>Tracheophyta</taxon>
        <taxon>Spermatophyta</taxon>
        <taxon>Magnoliopsida</taxon>
        <taxon>eudicotyledons</taxon>
        <taxon>Gunneridae</taxon>
        <taxon>Pentapetalae</taxon>
        <taxon>asterids</taxon>
        <taxon>campanulids</taxon>
        <taxon>Aquifoliales</taxon>
        <taxon>Aquifoliaceae</taxon>
        <taxon>Ilex</taxon>
    </lineage>
</organism>
<sequence>MKVPGTWRWMLGASGVPAIIQFSIMLFLPESPRWLYMKKDKSEAIVVLSKIYDPYRLEEEIDQLATALEEECQRKNDVRYWDVFRSKEIRLAFLAGAGLQVIYRLHQKKCSICFFLSLQNLTKEVLFVAAICGLVQCFN</sequence>
<comment type="caution">
    <text evidence="8">The sequence shown here is derived from an EMBL/GenBank/DDBJ whole genome shotgun (WGS) entry which is preliminary data.</text>
</comment>
<dbReference type="InterPro" id="IPR005828">
    <property type="entry name" value="MFS_sugar_transport-like"/>
</dbReference>
<dbReference type="SUPFAM" id="SSF103473">
    <property type="entry name" value="MFS general substrate transporter"/>
    <property type="match status" value="1"/>
</dbReference>